<evidence type="ECO:0000313" key="1">
    <source>
        <dbReference type="EMBL" id="JAD63528.1"/>
    </source>
</evidence>
<protein>
    <submittedName>
        <fullName evidence="1">Uncharacterized protein</fullName>
    </submittedName>
</protein>
<name>A0A0A9BMY0_ARUDO</name>
<dbReference type="EMBL" id="GBRH01234367">
    <property type="protein sequence ID" value="JAD63528.1"/>
    <property type="molecule type" value="Transcribed_RNA"/>
</dbReference>
<reference evidence="1" key="1">
    <citation type="submission" date="2014-09" db="EMBL/GenBank/DDBJ databases">
        <authorList>
            <person name="Magalhaes I.L.F."/>
            <person name="Oliveira U."/>
            <person name="Santos F.R."/>
            <person name="Vidigal T.H.D.A."/>
            <person name="Brescovit A.D."/>
            <person name="Santos A.J."/>
        </authorList>
    </citation>
    <scope>NUCLEOTIDE SEQUENCE</scope>
    <source>
        <tissue evidence="1">Shoot tissue taken approximately 20 cm above the soil surface</tissue>
    </source>
</reference>
<proteinExistence type="predicted"/>
<organism evidence="1">
    <name type="scientific">Arundo donax</name>
    <name type="common">Giant reed</name>
    <name type="synonym">Donax arundinaceus</name>
    <dbReference type="NCBI Taxonomy" id="35708"/>
    <lineage>
        <taxon>Eukaryota</taxon>
        <taxon>Viridiplantae</taxon>
        <taxon>Streptophyta</taxon>
        <taxon>Embryophyta</taxon>
        <taxon>Tracheophyta</taxon>
        <taxon>Spermatophyta</taxon>
        <taxon>Magnoliopsida</taxon>
        <taxon>Liliopsida</taxon>
        <taxon>Poales</taxon>
        <taxon>Poaceae</taxon>
        <taxon>PACMAD clade</taxon>
        <taxon>Arundinoideae</taxon>
        <taxon>Arundineae</taxon>
        <taxon>Arundo</taxon>
    </lineage>
</organism>
<sequence length="10" mass="1275">MDPYRRDLLP</sequence>
<reference evidence="1" key="2">
    <citation type="journal article" date="2015" name="Data Brief">
        <title>Shoot transcriptome of the giant reed, Arundo donax.</title>
        <authorList>
            <person name="Barrero R.A."/>
            <person name="Guerrero F.D."/>
            <person name="Moolhuijzen P."/>
            <person name="Goolsby J.A."/>
            <person name="Tidwell J."/>
            <person name="Bellgard S.E."/>
            <person name="Bellgard M.I."/>
        </authorList>
    </citation>
    <scope>NUCLEOTIDE SEQUENCE</scope>
    <source>
        <tissue evidence="1">Shoot tissue taken approximately 20 cm above the soil surface</tissue>
    </source>
</reference>
<accession>A0A0A9BMY0</accession>